<evidence type="ECO:0000256" key="3">
    <source>
        <dbReference type="ARBA" id="ARBA00022692"/>
    </source>
</evidence>
<dbReference type="AlphaFoldDB" id="A0A8J2VJ56"/>
<feature type="transmembrane region" description="Helical" evidence="6">
    <location>
        <begin position="12"/>
        <end position="30"/>
    </location>
</feature>
<proteinExistence type="predicted"/>
<feature type="transmembrane region" description="Helical" evidence="6">
    <location>
        <begin position="59"/>
        <end position="81"/>
    </location>
</feature>
<keyword evidence="3 6" id="KW-0812">Transmembrane</keyword>
<evidence type="ECO:0000256" key="4">
    <source>
        <dbReference type="ARBA" id="ARBA00022989"/>
    </source>
</evidence>
<reference evidence="7" key="2">
    <citation type="submission" date="2020-09" db="EMBL/GenBank/DDBJ databases">
        <authorList>
            <person name="Sun Q."/>
            <person name="Zhou Y."/>
        </authorList>
    </citation>
    <scope>NUCLEOTIDE SEQUENCE</scope>
    <source>
        <strain evidence="7">CGMCC 1.15371</strain>
    </source>
</reference>
<dbReference type="PANTHER" id="PTHR33545:SF9">
    <property type="entry name" value="UPF0750 MEMBRANE PROTEIN YITE"/>
    <property type="match status" value="1"/>
</dbReference>
<dbReference type="PANTHER" id="PTHR33545">
    <property type="entry name" value="UPF0750 MEMBRANE PROTEIN YITT-RELATED"/>
    <property type="match status" value="1"/>
</dbReference>
<dbReference type="InterPro" id="IPR051461">
    <property type="entry name" value="UPF0750_membrane"/>
</dbReference>
<evidence type="ECO:0000313" key="7">
    <source>
        <dbReference type="EMBL" id="GGE26238.1"/>
    </source>
</evidence>
<evidence type="ECO:0000256" key="5">
    <source>
        <dbReference type="ARBA" id="ARBA00023136"/>
    </source>
</evidence>
<reference evidence="7" key="1">
    <citation type="journal article" date="2014" name="Int. J. Syst. Evol. Microbiol.">
        <title>Complete genome sequence of Corynebacterium casei LMG S-19264T (=DSM 44701T), isolated from a smear-ripened cheese.</title>
        <authorList>
            <consortium name="US DOE Joint Genome Institute (JGI-PGF)"/>
            <person name="Walter F."/>
            <person name="Albersmeier A."/>
            <person name="Kalinowski J."/>
            <person name="Ruckert C."/>
        </authorList>
    </citation>
    <scope>NUCLEOTIDE SEQUENCE</scope>
    <source>
        <strain evidence="7">CGMCC 1.15371</strain>
    </source>
</reference>
<accession>A0A8J2VJ56</accession>
<keyword evidence="5 6" id="KW-0472">Membrane</keyword>
<dbReference type="InterPro" id="IPR003740">
    <property type="entry name" value="YitT"/>
</dbReference>
<evidence type="ECO:0000256" key="1">
    <source>
        <dbReference type="ARBA" id="ARBA00004651"/>
    </source>
</evidence>
<keyword evidence="4 6" id="KW-1133">Transmembrane helix</keyword>
<keyword evidence="8" id="KW-1185">Reference proteome</keyword>
<comment type="caution">
    <text evidence="7">The sequence shown here is derived from an EMBL/GenBank/DDBJ whole genome shotgun (WGS) entry which is preliminary data.</text>
</comment>
<evidence type="ECO:0000256" key="6">
    <source>
        <dbReference type="SAM" id="Phobius"/>
    </source>
</evidence>
<dbReference type="Pfam" id="PF02588">
    <property type="entry name" value="YitT_membrane"/>
    <property type="match status" value="1"/>
</dbReference>
<dbReference type="EMBL" id="BMIR01000001">
    <property type="protein sequence ID" value="GGE26238.1"/>
    <property type="molecule type" value="Genomic_DNA"/>
</dbReference>
<dbReference type="RefSeq" id="WP_188687742.1">
    <property type="nucleotide sequence ID" value="NZ_BMIR01000001.1"/>
</dbReference>
<sequence>MRQSTAFIGVARYGILLSGAMLQGVAMALFLFPHHIPSGGAAGLVIILNHIFHLPHGWALWLINFSFLVLAFYHFGAAWTFRTMFSVTVTSYTIQTIYHTMTIQQHDVYIDLFFGAILFGLGVGLLVKHGASSGGLLIPALMIANARKLPPGRTMFWLNIAVFILAGFLINWRIVLFAMIGQWVSTSIIDLNNK</sequence>
<feature type="transmembrane region" description="Helical" evidence="6">
    <location>
        <begin position="108"/>
        <end position="127"/>
    </location>
</feature>
<name>A0A8J2VJ56_9BACL</name>
<organism evidence="7 8">
    <name type="scientific">Pullulanibacillus camelliae</name>
    <dbReference type="NCBI Taxonomy" id="1707096"/>
    <lineage>
        <taxon>Bacteria</taxon>
        <taxon>Bacillati</taxon>
        <taxon>Bacillota</taxon>
        <taxon>Bacilli</taxon>
        <taxon>Bacillales</taxon>
        <taxon>Sporolactobacillaceae</taxon>
        <taxon>Pullulanibacillus</taxon>
    </lineage>
</organism>
<protein>
    <submittedName>
        <fullName evidence="7">UPF0750 membrane protein YitE</fullName>
    </submittedName>
</protein>
<comment type="subcellular location">
    <subcellularLocation>
        <location evidence="1">Cell membrane</location>
        <topology evidence="1">Multi-pass membrane protein</topology>
    </subcellularLocation>
</comment>
<evidence type="ECO:0000256" key="2">
    <source>
        <dbReference type="ARBA" id="ARBA00022475"/>
    </source>
</evidence>
<dbReference type="Proteomes" id="UP000628775">
    <property type="component" value="Unassembled WGS sequence"/>
</dbReference>
<evidence type="ECO:0000313" key="8">
    <source>
        <dbReference type="Proteomes" id="UP000628775"/>
    </source>
</evidence>
<feature type="transmembrane region" description="Helical" evidence="6">
    <location>
        <begin position="156"/>
        <end position="184"/>
    </location>
</feature>
<gene>
    <name evidence="7" type="primary">yitE</name>
    <name evidence="7" type="ORF">GCM10011391_00740</name>
</gene>
<dbReference type="GO" id="GO:0005886">
    <property type="term" value="C:plasma membrane"/>
    <property type="evidence" value="ECO:0007669"/>
    <property type="project" value="UniProtKB-SubCell"/>
</dbReference>
<keyword evidence="2" id="KW-1003">Cell membrane</keyword>